<dbReference type="PANTHER" id="PTHR21600">
    <property type="entry name" value="MITOCHONDRIAL RNA PSEUDOURIDINE SYNTHASE"/>
    <property type="match status" value="1"/>
</dbReference>
<keyword evidence="3" id="KW-1185">Reference proteome</keyword>
<protein>
    <submittedName>
        <fullName evidence="2">Pseudouridine synthase</fullName>
    </submittedName>
</protein>
<dbReference type="InterPro" id="IPR006145">
    <property type="entry name" value="PsdUridine_synth_RsuA/RluA"/>
</dbReference>
<evidence type="ECO:0000313" key="2">
    <source>
        <dbReference type="EMBL" id="MEN5392128.1"/>
    </source>
</evidence>
<comment type="caution">
    <text evidence="2">The sequence shown here is derived from an EMBL/GenBank/DDBJ whole genome shotgun (WGS) entry which is preliminary data.</text>
</comment>
<dbReference type="InterPro" id="IPR020103">
    <property type="entry name" value="PsdUridine_synth_cat_dom_sf"/>
</dbReference>
<gene>
    <name evidence="2" type="ORF">ABE587_20085</name>
</gene>
<dbReference type="EMBL" id="JBDJOF010000085">
    <property type="protein sequence ID" value="MEN5392128.1"/>
    <property type="molecule type" value="Genomic_DNA"/>
</dbReference>
<dbReference type="SUPFAM" id="SSF55120">
    <property type="entry name" value="Pseudouridine synthase"/>
    <property type="match status" value="1"/>
</dbReference>
<evidence type="ECO:0000259" key="1">
    <source>
        <dbReference type="Pfam" id="PF00849"/>
    </source>
</evidence>
<dbReference type="InterPro" id="IPR050188">
    <property type="entry name" value="RluA_PseudoU_synthase"/>
</dbReference>
<dbReference type="InterPro" id="IPR006224">
    <property type="entry name" value="PsdUridine_synth_RluA-like_CS"/>
</dbReference>
<reference evidence="2 3" key="1">
    <citation type="submission" date="2024-04" db="EMBL/GenBank/DDBJ databases">
        <title>WGS of bacteria from Torrens River.</title>
        <authorList>
            <person name="Wyrsch E.R."/>
            <person name="Drigo B."/>
        </authorList>
    </citation>
    <scope>NUCLEOTIDE SEQUENCE [LARGE SCALE GENOMIC DNA]</scope>
    <source>
        <strain evidence="2 3">TWI153</strain>
    </source>
</reference>
<accession>A0ABV0CCP7</accession>
<proteinExistence type="predicted"/>
<name>A0ABV0CCP7_9GAMM</name>
<dbReference type="PANTHER" id="PTHR21600:SF84">
    <property type="entry name" value="PSEUDOURIDINE SYNTHASE RSUA_RLUA-LIKE DOMAIN-CONTAINING PROTEIN"/>
    <property type="match status" value="1"/>
</dbReference>
<dbReference type="PROSITE" id="PS01129">
    <property type="entry name" value="PSI_RLU"/>
    <property type="match status" value="1"/>
</dbReference>
<dbReference type="RefSeq" id="WP_346470195.1">
    <property type="nucleotide sequence ID" value="NZ_JBDJOF010000085.1"/>
</dbReference>
<dbReference type="Gene3D" id="3.30.2350.10">
    <property type="entry name" value="Pseudouridine synthase"/>
    <property type="match status" value="1"/>
</dbReference>
<evidence type="ECO:0000313" key="3">
    <source>
        <dbReference type="Proteomes" id="UP001400166"/>
    </source>
</evidence>
<feature type="domain" description="Pseudouridine synthase RsuA/RluA-like" evidence="1">
    <location>
        <begin position="86"/>
        <end position="232"/>
    </location>
</feature>
<dbReference type="Proteomes" id="UP001400166">
    <property type="component" value="Unassembled WGS sequence"/>
</dbReference>
<sequence>MTLPSHLQLPPGHWPSLLDGLCARFPRIGRAQWQDRFARGRVQDAQGRALAPDMPWQVGLEIQYFREVADEPVIPFAETLLHLDEHLLVADKPHFLPVTPAGGYVRETLLSRLVARTGNTDLVPLHRLDRLTAGLVLFSTQPATRDAYQRLFRERRIEKTYEALAPALPGLAFPLLRHSRLAPDEPFFRMAEVPGEPNARSRVELVEAEGAIWRYRLLPETGRKHQLRVHMAMLGAPIVGDDLYPQLRVRPEGADEPPLQLLAKGLAFNDPLSGERRCFRSQHRLVLPGQGD</sequence>
<dbReference type="Pfam" id="PF00849">
    <property type="entry name" value="PseudoU_synth_2"/>
    <property type="match status" value="1"/>
</dbReference>
<organism evidence="2 3">
    <name type="scientific">Stenotrophomonas hibiscicola</name>
    <dbReference type="NCBI Taxonomy" id="86189"/>
    <lineage>
        <taxon>Bacteria</taxon>
        <taxon>Pseudomonadati</taxon>
        <taxon>Pseudomonadota</taxon>
        <taxon>Gammaproteobacteria</taxon>
        <taxon>Lysobacterales</taxon>
        <taxon>Lysobacteraceae</taxon>
        <taxon>Stenotrophomonas</taxon>
        <taxon>Stenotrophomonas maltophilia group</taxon>
    </lineage>
</organism>